<dbReference type="GO" id="GO:0016020">
    <property type="term" value="C:membrane"/>
    <property type="evidence" value="ECO:0007669"/>
    <property type="project" value="UniProtKB-SubCell"/>
</dbReference>
<dbReference type="PANTHER" id="PTHR23510">
    <property type="entry name" value="INNER MEMBRANE TRANSPORT PROTEIN YAJR"/>
    <property type="match status" value="1"/>
</dbReference>
<dbReference type="AlphaFoldDB" id="A0A7M5XH75"/>
<sequence>MKEHNKLEDEILASWLVKRRRTTILGVMQRSLFAFEYSAVAVSALYYYRYTLKVHDAKLFYSFSMAVMFLSAAASAMFIGRYMDRTRHLRRIAFTTAMFSVIGNVFYTIPYSRYFPIIGRTLCGVSDGIQPAMAGEFARVYTKEEFAKVLSIYQISASVIYALAPCTPVLFNGVHFYIGPIEINQYNCISLVLIILVLVYTLLVYINVTDLTKEDGYHIFVAKYKNDNNEDDVSPSSKKSDWTLMDTLTNVNLLVLIFTDGFISYIDSMMEVMNNMIALYNFGWNINRISVLTGIAAIIFSAANFIFQQRVLKSRLTFYLLFIVCFLFAMMELSLATISINIPLNVDAIKFTLFTSCIGLNILFGFGSGVYSKWLIFSLVPADSKSFIESQRYVVAKSFMCCGYFTAFLMYQESFYGFTILSCICFAIVSFLLLWRRKFTNE</sequence>
<feature type="transmembrane region" description="Helical" evidence="5">
    <location>
        <begin position="286"/>
        <end position="307"/>
    </location>
</feature>
<keyword evidence="3 5" id="KW-1133">Transmembrane helix</keyword>
<dbReference type="PANTHER" id="PTHR23510:SF16">
    <property type="entry name" value="MAJOR FACILITATOR SUPERFAMILY (MFS) PROFILE DOMAIN-CONTAINING PROTEIN"/>
    <property type="match status" value="1"/>
</dbReference>
<evidence type="ECO:0000256" key="5">
    <source>
        <dbReference type="SAM" id="Phobius"/>
    </source>
</evidence>
<dbReference type="GO" id="GO:0022857">
    <property type="term" value="F:transmembrane transporter activity"/>
    <property type="evidence" value="ECO:0007669"/>
    <property type="project" value="InterPro"/>
</dbReference>
<feature type="transmembrane region" description="Helical" evidence="5">
    <location>
        <begin position="417"/>
        <end position="435"/>
    </location>
</feature>
<keyword evidence="7" id="KW-1185">Reference proteome</keyword>
<dbReference type="InterPro" id="IPR036259">
    <property type="entry name" value="MFS_trans_sf"/>
</dbReference>
<feature type="transmembrane region" description="Helical" evidence="5">
    <location>
        <begin position="27"/>
        <end position="48"/>
    </location>
</feature>
<proteinExistence type="predicted"/>
<feature type="transmembrane region" description="Helical" evidence="5">
    <location>
        <begin position="60"/>
        <end position="80"/>
    </location>
</feature>
<dbReference type="Pfam" id="PF07690">
    <property type="entry name" value="MFS_1"/>
    <property type="match status" value="1"/>
</dbReference>
<organism evidence="6 7">
    <name type="scientific">Clytia hemisphaerica</name>
    <dbReference type="NCBI Taxonomy" id="252671"/>
    <lineage>
        <taxon>Eukaryota</taxon>
        <taxon>Metazoa</taxon>
        <taxon>Cnidaria</taxon>
        <taxon>Hydrozoa</taxon>
        <taxon>Hydroidolina</taxon>
        <taxon>Leptothecata</taxon>
        <taxon>Obeliida</taxon>
        <taxon>Clytiidae</taxon>
        <taxon>Clytia</taxon>
    </lineage>
</organism>
<keyword evidence="2 5" id="KW-0812">Transmembrane</keyword>
<evidence type="ECO:0000256" key="3">
    <source>
        <dbReference type="ARBA" id="ARBA00022989"/>
    </source>
</evidence>
<evidence type="ECO:0000313" key="7">
    <source>
        <dbReference type="Proteomes" id="UP000594262"/>
    </source>
</evidence>
<comment type="subcellular location">
    <subcellularLocation>
        <location evidence="1">Membrane</location>
        <topology evidence="1">Multi-pass membrane protein</topology>
    </subcellularLocation>
</comment>
<feature type="transmembrane region" description="Helical" evidence="5">
    <location>
        <begin position="348"/>
        <end position="372"/>
    </location>
</feature>
<dbReference type="Gene3D" id="1.20.1250.20">
    <property type="entry name" value="MFS general substrate transporter like domains"/>
    <property type="match status" value="1"/>
</dbReference>
<feature type="transmembrane region" description="Helical" evidence="5">
    <location>
        <begin position="319"/>
        <end position="342"/>
    </location>
</feature>
<keyword evidence="4 5" id="KW-0472">Membrane</keyword>
<feature type="transmembrane region" description="Helical" evidence="5">
    <location>
        <begin position="247"/>
        <end position="266"/>
    </location>
</feature>
<reference evidence="6" key="1">
    <citation type="submission" date="2021-01" db="UniProtKB">
        <authorList>
            <consortium name="EnsemblMetazoa"/>
        </authorList>
    </citation>
    <scope>IDENTIFICATION</scope>
</reference>
<evidence type="ECO:0000256" key="2">
    <source>
        <dbReference type="ARBA" id="ARBA00022692"/>
    </source>
</evidence>
<evidence type="ECO:0000256" key="1">
    <source>
        <dbReference type="ARBA" id="ARBA00004141"/>
    </source>
</evidence>
<name>A0A7M5XH75_9CNID</name>
<evidence type="ECO:0000313" key="6">
    <source>
        <dbReference type="EnsemblMetazoa" id="CLYHEMP023495.1"/>
    </source>
</evidence>
<dbReference type="GeneID" id="136821709"/>
<dbReference type="Proteomes" id="UP000594262">
    <property type="component" value="Unplaced"/>
</dbReference>
<accession>A0A7M5XH75</accession>
<dbReference type="SUPFAM" id="SSF103473">
    <property type="entry name" value="MFS general substrate transporter"/>
    <property type="match status" value="1"/>
</dbReference>
<feature type="transmembrane region" description="Helical" evidence="5">
    <location>
        <begin position="92"/>
        <end position="109"/>
    </location>
</feature>
<feature type="transmembrane region" description="Helical" evidence="5">
    <location>
        <begin position="189"/>
        <end position="208"/>
    </location>
</feature>
<dbReference type="EnsemblMetazoa" id="CLYHEMT023495.1">
    <property type="protein sequence ID" value="CLYHEMP023495.1"/>
    <property type="gene ID" value="CLYHEMG023495"/>
</dbReference>
<dbReference type="RefSeq" id="XP_066934016.1">
    <property type="nucleotide sequence ID" value="XM_067077915.1"/>
</dbReference>
<protein>
    <submittedName>
        <fullName evidence="6">Uncharacterized protein</fullName>
    </submittedName>
</protein>
<evidence type="ECO:0000256" key="4">
    <source>
        <dbReference type="ARBA" id="ARBA00023136"/>
    </source>
</evidence>
<dbReference type="InterPro" id="IPR011701">
    <property type="entry name" value="MFS"/>
</dbReference>
<dbReference type="InterPro" id="IPR051068">
    <property type="entry name" value="MFS_Domain-Containing_Protein"/>
</dbReference>
<feature type="transmembrane region" description="Helical" evidence="5">
    <location>
        <begin position="393"/>
        <end position="411"/>
    </location>
</feature>